<sequence>MVLFKTFFRSSFTILFLLSLSLSLFLSSLFLSLSLSLSPFSVYFSLFLNNVSSGTALVSGYHFNWKITKQLTNATTIRCAQPNHHHKLSIRPSFDRI</sequence>
<dbReference type="EMBL" id="GGFM01008935">
    <property type="protein sequence ID" value="MBW29686.1"/>
    <property type="molecule type" value="Transcribed_RNA"/>
</dbReference>
<name>A0A2M3ZMC5_9DIPT</name>
<evidence type="ECO:0000313" key="1">
    <source>
        <dbReference type="EMBL" id="MBW29686.1"/>
    </source>
</evidence>
<reference evidence="1" key="1">
    <citation type="submission" date="2018-01" db="EMBL/GenBank/DDBJ databases">
        <title>An insight into the sialome of Amazonian anophelines.</title>
        <authorList>
            <person name="Ribeiro J.M."/>
            <person name="Scarpassa V."/>
            <person name="Calvo E."/>
        </authorList>
    </citation>
    <scope>NUCLEOTIDE SEQUENCE</scope>
    <source>
        <tissue evidence="1">Salivary glands</tissue>
    </source>
</reference>
<organism evidence="1">
    <name type="scientific">Anopheles braziliensis</name>
    <dbReference type="NCBI Taxonomy" id="58242"/>
    <lineage>
        <taxon>Eukaryota</taxon>
        <taxon>Metazoa</taxon>
        <taxon>Ecdysozoa</taxon>
        <taxon>Arthropoda</taxon>
        <taxon>Hexapoda</taxon>
        <taxon>Insecta</taxon>
        <taxon>Pterygota</taxon>
        <taxon>Neoptera</taxon>
        <taxon>Endopterygota</taxon>
        <taxon>Diptera</taxon>
        <taxon>Nematocera</taxon>
        <taxon>Culicoidea</taxon>
        <taxon>Culicidae</taxon>
        <taxon>Anophelinae</taxon>
        <taxon>Anopheles</taxon>
    </lineage>
</organism>
<proteinExistence type="predicted"/>
<dbReference type="AlphaFoldDB" id="A0A2M3ZMC5"/>
<protein>
    <submittedName>
        <fullName evidence="1">Putative secreted peptide</fullName>
    </submittedName>
</protein>
<accession>A0A2M3ZMC5</accession>